<evidence type="ECO:0000256" key="2">
    <source>
        <dbReference type="ARBA" id="ARBA00023015"/>
    </source>
</evidence>
<sequence length="311" mass="34069">MRAMKLDLDDAALFLRVAELGSLSAVARERDLPVSQVSRTLVRLEARCGARLMHRSTHGLSLTDEGDTFAAHARRLVDTRDELAAALRHSRSGPSGWVRLAVSPVLAETVIAPSLPSLYEAFPQLQVEVLADDRMSDMAREGVDIAIRTGSPQGDNLVARQIAEHGRQLCASPTYLRRFGTPQHPDELAAHRLITSSASPGLNRWPWDPRAQQPAGAFYLAKGHTRSDNSALTMALALQGVGIARLNDLLTRAHFASGALVPVLDTWFDRSRVPIYAVMLPERHRLPKVRACTDHWARWLSGEVPAGLVPA</sequence>
<keyword evidence="2" id="KW-0805">Transcription regulation</keyword>
<evidence type="ECO:0000259" key="5">
    <source>
        <dbReference type="PROSITE" id="PS50931"/>
    </source>
</evidence>
<dbReference type="CDD" id="cd08422">
    <property type="entry name" value="PBP2_CrgA_like"/>
    <property type="match status" value="1"/>
</dbReference>
<evidence type="ECO:0000313" key="6">
    <source>
        <dbReference type="EMBL" id="NWF43945.1"/>
    </source>
</evidence>
<comment type="caution">
    <text evidence="6">The sequence shown here is derived from an EMBL/GenBank/DDBJ whole genome shotgun (WGS) entry which is preliminary data.</text>
</comment>
<dbReference type="SUPFAM" id="SSF46785">
    <property type="entry name" value="Winged helix' DNA-binding domain"/>
    <property type="match status" value="1"/>
</dbReference>
<dbReference type="Gene3D" id="1.10.10.10">
    <property type="entry name" value="Winged helix-like DNA-binding domain superfamily/Winged helix DNA-binding domain"/>
    <property type="match status" value="1"/>
</dbReference>
<reference evidence="6 7" key="1">
    <citation type="submission" date="2019-09" db="EMBL/GenBank/DDBJ databases">
        <title>Hydrogenophaga aromatica sp. nov., isolated from a para-xylene-degrading enrichment culture.</title>
        <authorList>
            <person name="Tancsics A."/>
            <person name="Banerjee S."/>
        </authorList>
    </citation>
    <scope>NUCLEOTIDE SEQUENCE [LARGE SCALE GENOMIC DNA]</scope>
    <source>
        <strain evidence="6 7">D2P1</strain>
    </source>
</reference>
<dbReference type="AlphaFoldDB" id="A0A7Y8GSA0"/>
<dbReference type="InterPro" id="IPR000847">
    <property type="entry name" value="LysR_HTH_N"/>
</dbReference>
<feature type="domain" description="HTH lysR-type" evidence="5">
    <location>
        <begin position="6"/>
        <end position="63"/>
    </location>
</feature>
<dbReference type="Pfam" id="PF00126">
    <property type="entry name" value="HTH_1"/>
    <property type="match status" value="1"/>
</dbReference>
<dbReference type="GO" id="GO:0003677">
    <property type="term" value="F:DNA binding"/>
    <property type="evidence" value="ECO:0007669"/>
    <property type="project" value="UniProtKB-KW"/>
</dbReference>
<dbReference type="SUPFAM" id="SSF53850">
    <property type="entry name" value="Periplasmic binding protein-like II"/>
    <property type="match status" value="1"/>
</dbReference>
<keyword evidence="3" id="KW-0238">DNA-binding</keyword>
<protein>
    <submittedName>
        <fullName evidence="6">LysR family transcriptional regulator</fullName>
    </submittedName>
</protein>
<dbReference type="PANTHER" id="PTHR30537:SF5">
    <property type="entry name" value="HTH-TYPE TRANSCRIPTIONAL ACTIVATOR TTDR-RELATED"/>
    <property type="match status" value="1"/>
</dbReference>
<dbReference type="PANTHER" id="PTHR30537">
    <property type="entry name" value="HTH-TYPE TRANSCRIPTIONAL REGULATOR"/>
    <property type="match status" value="1"/>
</dbReference>
<comment type="similarity">
    <text evidence="1">Belongs to the LysR transcriptional regulatory family.</text>
</comment>
<accession>A0A7Y8GSA0</accession>
<evidence type="ECO:0000256" key="3">
    <source>
        <dbReference type="ARBA" id="ARBA00023125"/>
    </source>
</evidence>
<evidence type="ECO:0000256" key="4">
    <source>
        <dbReference type="ARBA" id="ARBA00023163"/>
    </source>
</evidence>
<evidence type="ECO:0000256" key="1">
    <source>
        <dbReference type="ARBA" id="ARBA00009437"/>
    </source>
</evidence>
<evidence type="ECO:0000313" key="7">
    <source>
        <dbReference type="Proteomes" id="UP000545507"/>
    </source>
</evidence>
<keyword evidence="4" id="KW-0804">Transcription</keyword>
<dbReference type="Proteomes" id="UP000545507">
    <property type="component" value="Unassembled WGS sequence"/>
</dbReference>
<dbReference type="EMBL" id="VYGV01000001">
    <property type="protein sequence ID" value="NWF43945.1"/>
    <property type="molecule type" value="Genomic_DNA"/>
</dbReference>
<dbReference type="InterPro" id="IPR005119">
    <property type="entry name" value="LysR_subst-bd"/>
</dbReference>
<organism evidence="6 7">
    <name type="scientific">Hydrogenophaga aromaticivorans</name>
    <dbReference type="NCBI Taxonomy" id="2610898"/>
    <lineage>
        <taxon>Bacteria</taxon>
        <taxon>Pseudomonadati</taxon>
        <taxon>Pseudomonadota</taxon>
        <taxon>Betaproteobacteria</taxon>
        <taxon>Burkholderiales</taxon>
        <taxon>Comamonadaceae</taxon>
        <taxon>Hydrogenophaga</taxon>
    </lineage>
</organism>
<keyword evidence="7" id="KW-1185">Reference proteome</keyword>
<dbReference type="PROSITE" id="PS50931">
    <property type="entry name" value="HTH_LYSR"/>
    <property type="match status" value="1"/>
</dbReference>
<dbReference type="GO" id="GO:0003700">
    <property type="term" value="F:DNA-binding transcription factor activity"/>
    <property type="evidence" value="ECO:0007669"/>
    <property type="project" value="InterPro"/>
</dbReference>
<gene>
    <name evidence="6" type="ORF">F3K02_01580</name>
</gene>
<dbReference type="InterPro" id="IPR036390">
    <property type="entry name" value="WH_DNA-bd_sf"/>
</dbReference>
<name>A0A7Y8GSA0_9BURK</name>
<proteinExistence type="inferred from homology"/>
<dbReference type="InterPro" id="IPR036388">
    <property type="entry name" value="WH-like_DNA-bd_sf"/>
</dbReference>
<dbReference type="InterPro" id="IPR058163">
    <property type="entry name" value="LysR-type_TF_proteobact-type"/>
</dbReference>
<dbReference type="Gene3D" id="3.40.190.290">
    <property type="match status" value="1"/>
</dbReference>
<dbReference type="Pfam" id="PF03466">
    <property type="entry name" value="LysR_substrate"/>
    <property type="match status" value="1"/>
</dbReference>